<evidence type="ECO:0000313" key="2">
    <source>
        <dbReference type="Proteomes" id="UP000008854"/>
    </source>
</evidence>
<dbReference type="AlphaFoldDB" id="G4LYZ2"/>
<dbReference type="GeneID" id="8346848"/>
<dbReference type="InParanoid" id="G4LYZ2"/>
<evidence type="ECO:0000313" key="3">
    <source>
        <dbReference type="WBParaSite" id="Smp_192230.1"/>
    </source>
</evidence>
<dbReference type="CTD" id="8346848"/>
<accession>G4LYZ2</accession>
<dbReference type="WBParaSite" id="Smp_192230.1">
    <property type="protein sequence ID" value="Smp_192230.1"/>
    <property type="gene ID" value="Smp_192230"/>
</dbReference>
<dbReference type="PhylomeDB" id="G4LYZ2"/>
<protein>
    <submittedName>
        <fullName evidence="3">Uncharacterized protein</fullName>
    </submittedName>
</protein>
<keyword evidence="2" id="KW-1185">Reference proteome</keyword>
<dbReference type="HOGENOM" id="CLU_201386_0_0_1"/>
<reference evidence="3" key="2">
    <citation type="submission" date="2018-12" db="UniProtKB">
        <authorList>
            <consortium name="WormBaseParasite"/>
        </authorList>
    </citation>
    <scope>IDENTIFICATION</scope>
    <source>
        <strain evidence="3">Puerto Rican</strain>
    </source>
</reference>
<proteinExistence type="predicted"/>
<organism evidence="2 3">
    <name type="scientific">Schistosoma mansoni</name>
    <name type="common">Blood fluke</name>
    <dbReference type="NCBI Taxonomy" id="6183"/>
    <lineage>
        <taxon>Eukaryota</taxon>
        <taxon>Metazoa</taxon>
        <taxon>Spiralia</taxon>
        <taxon>Lophotrochozoa</taxon>
        <taxon>Platyhelminthes</taxon>
        <taxon>Trematoda</taxon>
        <taxon>Digenea</taxon>
        <taxon>Strigeidida</taxon>
        <taxon>Schistosomatoidea</taxon>
        <taxon>Schistosomatidae</taxon>
        <taxon>Schistosoma</taxon>
    </lineage>
</organism>
<sequence>MRTADRIMERCPPTGSCTIKHIQKEPTKDPVIKRLIVSVKPLTGAVARMQMGHRNIRRSPERPRFTSQMYRQH</sequence>
<dbReference type="STRING" id="6183.G4LYZ2"/>
<dbReference type="RefSeq" id="XP_018646469.1">
    <property type="nucleotide sequence ID" value="XM_018789164.1"/>
</dbReference>
<reference evidence="2" key="1">
    <citation type="journal article" date="2012" name="PLoS Negl. Trop. Dis.">
        <title>A systematically improved high quality genome and transcriptome of the human blood fluke Schistosoma mansoni.</title>
        <authorList>
            <person name="Protasio A.V."/>
            <person name="Tsai I.J."/>
            <person name="Babbage A."/>
            <person name="Nichol S."/>
            <person name="Hunt M."/>
            <person name="Aslett M.A."/>
            <person name="De Silva N."/>
            <person name="Velarde G.S."/>
            <person name="Anderson T.J."/>
            <person name="Clark R.C."/>
            <person name="Davidson C."/>
            <person name="Dillon G.P."/>
            <person name="Holroyd N.E."/>
            <person name="LoVerde P.T."/>
            <person name="Lloyd C."/>
            <person name="McQuillan J."/>
            <person name="Oliveira G."/>
            <person name="Otto T.D."/>
            <person name="Parker-Manuel S.J."/>
            <person name="Quail M.A."/>
            <person name="Wilson R.A."/>
            <person name="Zerlotini A."/>
            <person name="Dunne D.W."/>
            <person name="Berriman M."/>
        </authorList>
    </citation>
    <scope>NUCLEOTIDE SEQUENCE [LARGE SCALE GENOMIC DNA]</scope>
    <source>
        <strain evidence="2">Puerto Rican</strain>
    </source>
</reference>
<dbReference type="Proteomes" id="UP000008854">
    <property type="component" value="Unassembled WGS sequence"/>
</dbReference>
<dbReference type="OrthoDB" id="6260718at2759"/>
<dbReference type="KEGG" id="smm:Smp_192230"/>
<name>G4LYZ2_SCHMA</name>
<feature type="region of interest" description="Disordered" evidence="1">
    <location>
        <begin position="53"/>
        <end position="73"/>
    </location>
</feature>
<evidence type="ECO:0000256" key="1">
    <source>
        <dbReference type="SAM" id="MobiDB-lite"/>
    </source>
</evidence>